<dbReference type="Proteomes" id="UP000765160">
    <property type="component" value="Unassembled WGS sequence"/>
</dbReference>
<evidence type="ECO:0008006" key="4">
    <source>
        <dbReference type="Google" id="ProtNLM"/>
    </source>
</evidence>
<feature type="signal peptide" evidence="1">
    <location>
        <begin position="1"/>
        <end position="23"/>
    </location>
</feature>
<sequence length="102" mass="10596">MRNAMIPAAACFAALALAGGARAQTHEVTVCSSRGDAELMLEAGRPSSLPEGCRTATLRRIETPAGQLCAIDIGGRSGVVAALRDAVAETEWWTSCANLRVP</sequence>
<gene>
    <name evidence="2" type="ORF">HB662_16015</name>
</gene>
<comment type="caution">
    <text evidence="2">The sequence shown here is derived from an EMBL/GenBank/DDBJ whole genome shotgun (WGS) entry which is preliminary data.</text>
</comment>
<accession>A0ABX1F1U5</accession>
<reference evidence="2 3" key="1">
    <citation type="submission" date="2020-03" db="EMBL/GenBank/DDBJ databases">
        <title>Roseomonas selenitidurans sp. nov. isolated from soil.</title>
        <authorList>
            <person name="Liu H."/>
        </authorList>
    </citation>
    <scope>NUCLEOTIDE SEQUENCE [LARGE SCALE GENOMIC DNA]</scope>
    <source>
        <strain evidence="2 3">JCM 15073</strain>
    </source>
</reference>
<evidence type="ECO:0000256" key="1">
    <source>
        <dbReference type="SAM" id="SignalP"/>
    </source>
</evidence>
<dbReference type="RefSeq" id="WP_168050793.1">
    <property type="nucleotide sequence ID" value="NZ_JAATJR010000004.1"/>
</dbReference>
<evidence type="ECO:0000313" key="3">
    <source>
        <dbReference type="Proteomes" id="UP000765160"/>
    </source>
</evidence>
<protein>
    <recommendedName>
        <fullName evidence="4">Secreted protein</fullName>
    </recommendedName>
</protein>
<keyword evidence="3" id="KW-1185">Reference proteome</keyword>
<feature type="chain" id="PRO_5045578796" description="Secreted protein" evidence="1">
    <location>
        <begin position="24"/>
        <end position="102"/>
    </location>
</feature>
<dbReference type="EMBL" id="JAAVTX010000004">
    <property type="protein sequence ID" value="NKE46293.1"/>
    <property type="molecule type" value="Genomic_DNA"/>
</dbReference>
<evidence type="ECO:0000313" key="2">
    <source>
        <dbReference type="EMBL" id="NKE46293.1"/>
    </source>
</evidence>
<name>A0ABX1F1U5_9PROT</name>
<proteinExistence type="predicted"/>
<keyword evidence="1" id="KW-0732">Signal</keyword>
<organism evidence="2 3">
    <name type="scientific">Falsiroseomonas frigidaquae</name>
    <dbReference type="NCBI Taxonomy" id="487318"/>
    <lineage>
        <taxon>Bacteria</taxon>
        <taxon>Pseudomonadati</taxon>
        <taxon>Pseudomonadota</taxon>
        <taxon>Alphaproteobacteria</taxon>
        <taxon>Acetobacterales</taxon>
        <taxon>Roseomonadaceae</taxon>
        <taxon>Falsiroseomonas</taxon>
    </lineage>
</organism>